<evidence type="ECO:0000313" key="5">
    <source>
        <dbReference type="Proteomes" id="UP000470951"/>
    </source>
</evidence>
<evidence type="ECO:0000313" key="4">
    <source>
        <dbReference type="EMBL" id="NEB99521.1"/>
    </source>
</evidence>
<feature type="compositionally biased region" description="Basic residues" evidence="1">
    <location>
        <begin position="1"/>
        <end position="11"/>
    </location>
</feature>
<reference evidence="3 5" key="1">
    <citation type="submission" date="2020-01" db="EMBL/GenBank/DDBJ databases">
        <title>Insect and environment-associated Actinomycetes.</title>
        <authorList>
            <person name="Currrie C."/>
            <person name="Chevrette M."/>
            <person name="Carlson C."/>
            <person name="Stubbendieck R."/>
            <person name="Wendt-Pienkowski E."/>
        </authorList>
    </citation>
    <scope>NUCLEOTIDE SEQUENCE</scope>
    <source>
        <strain evidence="3">SID505</strain>
        <strain evidence="4 5">SID7903</strain>
    </source>
</reference>
<dbReference type="EMBL" id="JAAGMS010000178">
    <property type="protein sequence ID" value="NEB99521.1"/>
    <property type="molecule type" value="Genomic_DNA"/>
</dbReference>
<accession>A0A6G3SPA2</accession>
<protein>
    <submittedName>
        <fullName evidence="3">GNAT family N-acetyltransferase</fullName>
    </submittedName>
</protein>
<dbReference type="PROSITE" id="PS51186">
    <property type="entry name" value="GNAT"/>
    <property type="match status" value="1"/>
</dbReference>
<comment type="caution">
    <text evidence="3">The sequence shown here is derived from an EMBL/GenBank/DDBJ whole genome shotgun (WGS) entry which is preliminary data.</text>
</comment>
<dbReference type="InterPro" id="IPR016181">
    <property type="entry name" value="Acyl_CoA_acyltransferase"/>
</dbReference>
<evidence type="ECO:0000259" key="2">
    <source>
        <dbReference type="PROSITE" id="PS51186"/>
    </source>
</evidence>
<evidence type="ECO:0000256" key="1">
    <source>
        <dbReference type="SAM" id="MobiDB-lite"/>
    </source>
</evidence>
<keyword evidence="3" id="KW-0808">Transferase</keyword>
<feature type="region of interest" description="Disordered" evidence="1">
    <location>
        <begin position="1"/>
        <end position="49"/>
    </location>
</feature>
<feature type="region of interest" description="Disordered" evidence="1">
    <location>
        <begin position="183"/>
        <end position="203"/>
    </location>
</feature>
<dbReference type="EMBL" id="JAAGMK010000273">
    <property type="protein sequence ID" value="NEB84582.1"/>
    <property type="molecule type" value="Genomic_DNA"/>
</dbReference>
<sequence length="216" mass="23759">MTRGCPARRHVAPGTPASSDPEPHGVQVLTTDSHGRAVPRRDRHAREEDAEQIADLQVAAWRTAYAGILPAAELRALDTTALAGFWRGQIEAGARAGAQVLVHDEGPRIAGFSSFGPARDDDLRQRPDVAELYAFYARPECWGTGVGRSLMRSTLSVWADRGTRSGYLWVLERNARGRDFYQKGGWRHDPSAAPSGSDPDAREIRYRLTDIGTRGR</sequence>
<proteinExistence type="predicted"/>
<dbReference type="SUPFAM" id="SSF55729">
    <property type="entry name" value="Acyl-CoA N-acyltransferases (Nat)"/>
    <property type="match status" value="1"/>
</dbReference>
<organism evidence="3">
    <name type="scientific">Streptomyces anulatus</name>
    <name type="common">Streptomyces chrysomallus</name>
    <dbReference type="NCBI Taxonomy" id="1892"/>
    <lineage>
        <taxon>Bacteria</taxon>
        <taxon>Bacillati</taxon>
        <taxon>Actinomycetota</taxon>
        <taxon>Actinomycetes</taxon>
        <taxon>Kitasatosporales</taxon>
        <taxon>Streptomycetaceae</taxon>
        <taxon>Streptomyces</taxon>
    </lineage>
</organism>
<dbReference type="Pfam" id="PF00583">
    <property type="entry name" value="Acetyltransf_1"/>
    <property type="match status" value="1"/>
</dbReference>
<dbReference type="GO" id="GO:0016747">
    <property type="term" value="F:acyltransferase activity, transferring groups other than amino-acyl groups"/>
    <property type="evidence" value="ECO:0007669"/>
    <property type="project" value="InterPro"/>
</dbReference>
<name>A0A6G3SPA2_STRAQ</name>
<evidence type="ECO:0000313" key="3">
    <source>
        <dbReference type="EMBL" id="NEB84582.1"/>
    </source>
</evidence>
<dbReference type="InterPro" id="IPR000182">
    <property type="entry name" value="GNAT_dom"/>
</dbReference>
<dbReference type="AlphaFoldDB" id="A0A6G3SPA2"/>
<dbReference type="CDD" id="cd04301">
    <property type="entry name" value="NAT_SF"/>
    <property type="match status" value="1"/>
</dbReference>
<dbReference type="Gene3D" id="3.40.630.30">
    <property type="match status" value="1"/>
</dbReference>
<feature type="domain" description="N-acetyltransferase" evidence="2">
    <location>
        <begin position="40"/>
        <end position="211"/>
    </location>
</feature>
<dbReference type="Proteomes" id="UP000470951">
    <property type="component" value="Unassembled WGS sequence"/>
</dbReference>
<gene>
    <name evidence="3" type="ORF">G3I43_10390</name>
    <name evidence="4" type="ORF">G3I58_16285</name>
</gene>